<dbReference type="GO" id="GO:0005737">
    <property type="term" value="C:cytoplasm"/>
    <property type="evidence" value="ECO:0007669"/>
    <property type="project" value="TreeGrafter"/>
</dbReference>
<dbReference type="Gene3D" id="3.40.50.1820">
    <property type="entry name" value="alpha/beta hydrolase"/>
    <property type="match status" value="1"/>
</dbReference>
<evidence type="ECO:0000256" key="2">
    <source>
        <dbReference type="SAM" id="MobiDB-lite"/>
    </source>
</evidence>
<dbReference type="SUPFAM" id="SSF53474">
    <property type="entry name" value="alpha/beta-Hydrolases"/>
    <property type="match status" value="1"/>
</dbReference>
<dbReference type="Proteomes" id="UP000748025">
    <property type="component" value="Unassembled WGS sequence"/>
</dbReference>
<evidence type="ECO:0000313" key="5">
    <source>
        <dbReference type="Proteomes" id="UP000748025"/>
    </source>
</evidence>
<dbReference type="GO" id="GO:0016787">
    <property type="term" value="F:hydrolase activity"/>
    <property type="evidence" value="ECO:0007669"/>
    <property type="project" value="UniProtKB-KW"/>
</dbReference>
<accession>A0A9P7STT9</accession>
<feature type="compositionally biased region" description="Polar residues" evidence="2">
    <location>
        <begin position="301"/>
        <end position="312"/>
    </location>
</feature>
<feature type="compositionally biased region" description="Polar residues" evidence="2">
    <location>
        <begin position="324"/>
        <end position="333"/>
    </location>
</feature>
<dbReference type="GO" id="GO:0019748">
    <property type="term" value="P:secondary metabolic process"/>
    <property type="evidence" value="ECO:0007669"/>
    <property type="project" value="TreeGrafter"/>
</dbReference>
<protein>
    <recommendedName>
        <fullName evidence="3">Serine hydrolase domain-containing protein</fullName>
    </recommendedName>
</protein>
<evidence type="ECO:0000256" key="1">
    <source>
        <dbReference type="ARBA" id="ARBA00022801"/>
    </source>
</evidence>
<keyword evidence="5" id="KW-1185">Reference proteome</keyword>
<comment type="caution">
    <text evidence="4">The sequence shown here is derived from an EMBL/GenBank/DDBJ whole genome shotgun (WGS) entry which is preliminary data.</text>
</comment>
<keyword evidence="1" id="KW-0378">Hydrolase</keyword>
<dbReference type="OrthoDB" id="414698at2759"/>
<dbReference type="InterPro" id="IPR050593">
    <property type="entry name" value="LovG"/>
</dbReference>
<dbReference type="PANTHER" id="PTHR48070:SF4">
    <property type="entry name" value="ESTERASE ALNB"/>
    <property type="match status" value="1"/>
</dbReference>
<feature type="compositionally biased region" description="Low complexity" evidence="2">
    <location>
        <begin position="281"/>
        <end position="294"/>
    </location>
</feature>
<evidence type="ECO:0000313" key="4">
    <source>
        <dbReference type="EMBL" id="KAG5988680.1"/>
    </source>
</evidence>
<organism evidence="4 5">
    <name type="scientific">Claviceps pusilla</name>
    <dbReference type="NCBI Taxonomy" id="123648"/>
    <lineage>
        <taxon>Eukaryota</taxon>
        <taxon>Fungi</taxon>
        <taxon>Dikarya</taxon>
        <taxon>Ascomycota</taxon>
        <taxon>Pezizomycotina</taxon>
        <taxon>Sordariomycetes</taxon>
        <taxon>Hypocreomycetidae</taxon>
        <taxon>Hypocreales</taxon>
        <taxon>Clavicipitaceae</taxon>
        <taxon>Claviceps</taxon>
    </lineage>
</organism>
<reference evidence="4" key="1">
    <citation type="journal article" date="2020" name="bioRxiv">
        <title>Whole genome comparisons of ergot fungi reveals the divergence and evolution of species within the genus Claviceps are the result of varying mechanisms driving genome evolution and host range expansion.</title>
        <authorList>
            <person name="Wyka S.A."/>
            <person name="Mondo S.J."/>
            <person name="Liu M."/>
            <person name="Dettman J."/>
            <person name="Nalam V."/>
            <person name="Broders K.D."/>
        </authorList>
    </citation>
    <scope>NUCLEOTIDE SEQUENCE</scope>
    <source>
        <strain evidence="4">CCC 602</strain>
    </source>
</reference>
<name>A0A9P7STT9_9HYPO</name>
<dbReference type="Pfam" id="PF03959">
    <property type="entry name" value="FSH1"/>
    <property type="match status" value="1"/>
</dbReference>
<feature type="region of interest" description="Disordered" evidence="2">
    <location>
        <begin position="256"/>
        <end position="333"/>
    </location>
</feature>
<feature type="compositionally biased region" description="Low complexity" evidence="2">
    <location>
        <begin position="257"/>
        <end position="272"/>
    </location>
</feature>
<gene>
    <name evidence="4" type="ORF">E4U43_004672</name>
</gene>
<evidence type="ECO:0000259" key="3">
    <source>
        <dbReference type="Pfam" id="PF03959"/>
    </source>
</evidence>
<dbReference type="EMBL" id="SRPW01003043">
    <property type="protein sequence ID" value="KAG5988680.1"/>
    <property type="molecule type" value="Genomic_DNA"/>
</dbReference>
<sequence>MKFLCLHGAYGNESNFQAQMGPFLSKASKSDKMSFKFISAQHEAIPPPGFENYFGCGPLRRFVRHDGTGTVDDVLRRLDDFPQGETAEDTIRQLFKLVDNAEYNTEGVSGAIEYILDILRADPEIDGILGFSEGAIVAASTLLEEKRRWEEEGIPRQLKCGIFFGGWPPISLRGGRGSVLLADESEDVIDVPTCHVVGCEDPFIDGAMALYSMCDQDSAEFFDHGNGHFIPREPQTCEELTANILALVEKAEARFTPAGDSDSVSDSAPSPSLDGEFSQGSLTCSSRTSVSASSDGDLSRGSLTCSSRTSVSAPECGDGDSPLDSLSAQISRL</sequence>
<dbReference type="AlphaFoldDB" id="A0A9P7STT9"/>
<dbReference type="InterPro" id="IPR005645">
    <property type="entry name" value="FSH-like_dom"/>
</dbReference>
<dbReference type="GO" id="GO:0005634">
    <property type="term" value="C:nucleus"/>
    <property type="evidence" value="ECO:0007669"/>
    <property type="project" value="TreeGrafter"/>
</dbReference>
<feature type="domain" description="Serine hydrolase" evidence="3">
    <location>
        <begin position="2"/>
        <end position="236"/>
    </location>
</feature>
<proteinExistence type="predicted"/>
<dbReference type="PANTHER" id="PTHR48070">
    <property type="entry name" value="ESTERASE OVCA2"/>
    <property type="match status" value="1"/>
</dbReference>
<dbReference type="InterPro" id="IPR029058">
    <property type="entry name" value="AB_hydrolase_fold"/>
</dbReference>